<evidence type="ECO:0000313" key="11">
    <source>
        <dbReference type="Proteomes" id="UP000267049"/>
    </source>
</evidence>
<name>A0A3M8SUI9_9GAMM</name>
<dbReference type="Gene3D" id="1.10.8.60">
    <property type="match status" value="1"/>
</dbReference>
<dbReference type="InterPro" id="IPR050130">
    <property type="entry name" value="ClpA_ClpB"/>
</dbReference>
<dbReference type="SMART" id="SM01086">
    <property type="entry name" value="ClpB_D2-small"/>
    <property type="match status" value="1"/>
</dbReference>
<feature type="coiled-coil region" evidence="7">
    <location>
        <begin position="446"/>
        <end position="525"/>
    </location>
</feature>
<accession>A0A3M8SUI9</accession>
<dbReference type="PROSITE" id="PS51903">
    <property type="entry name" value="CLP_R"/>
    <property type="match status" value="1"/>
</dbReference>
<dbReference type="InterPro" id="IPR041546">
    <property type="entry name" value="ClpA/ClpB_AAA_lid"/>
</dbReference>
<dbReference type="PANTHER" id="PTHR11638:SF184">
    <property type="entry name" value="ATPASE WITH CHAPERONE ACTIVITY"/>
    <property type="match status" value="1"/>
</dbReference>
<dbReference type="FunFam" id="3.40.50.300:FF:000010">
    <property type="entry name" value="Chaperone clpB 1, putative"/>
    <property type="match status" value="1"/>
</dbReference>
<dbReference type="SMART" id="SM00382">
    <property type="entry name" value="AAA"/>
    <property type="match status" value="2"/>
</dbReference>
<dbReference type="CDD" id="cd19499">
    <property type="entry name" value="RecA-like_ClpB_Hsp104-like"/>
    <property type="match status" value="1"/>
</dbReference>
<dbReference type="InterPro" id="IPR001270">
    <property type="entry name" value="ClpA/B"/>
</dbReference>
<dbReference type="InterPro" id="IPR018368">
    <property type="entry name" value="ClpA/B_CS1"/>
</dbReference>
<dbReference type="InterPro" id="IPR036628">
    <property type="entry name" value="Clp_N_dom_sf"/>
</dbReference>
<keyword evidence="4" id="KW-0067">ATP-binding</keyword>
<dbReference type="GO" id="GO:0005737">
    <property type="term" value="C:cytoplasm"/>
    <property type="evidence" value="ECO:0007669"/>
    <property type="project" value="TreeGrafter"/>
</dbReference>
<dbReference type="SUPFAM" id="SSF52540">
    <property type="entry name" value="P-loop containing nucleoside triphosphate hydrolases"/>
    <property type="match status" value="2"/>
</dbReference>
<keyword evidence="3" id="KW-0547">Nucleotide-binding</keyword>
<dbReference type="GO" id="GO:0005524">
    <property type="term" value="F:ATP binding"/>
    <property type="evidence" value="ECO:0007669"/>
    <property type="project" value="UniProtKB-KW"/>
</dbReference>
<dbReference type="PROSITE" id="PS00870">
    <property type="entry name" value="CLPAB_1"/>
    <property type="match status" value="1"/>
</dbReference>
<dbReference type="SUPFAM" id="SSF81923">
    <property type="entry name" value="Double Clp-N motif"/>
    <property type="match status" value="1"/>
</dbReference>
<dbReference type="OrthoDB" id="9803641at2"/>
<dbReference type="InterPro" id="IPR003593">
    <property type="entry name" value="AAA+_ATPase"/>
</dbReference>
<dbReference type="Proteomes" id="UP000267049">
    <property type="component" value="Unassembled WGS sequence"/>
</dbReference>
<evidence type="ECO:0000256" key="3">
    <source>
        <dbReference type="ARBA" id="ARBA00022741"/>
    </source>
</evidence>
<keyword evidence="5" id="KW-0143">Chaperone</keyword>
<keyword evidence="11" id="KW-1185">Reference proteome</keyword>
<comment type="caution">
    <text evidence="10">The sequence shown here is derived from an EMBL/GenBank/DDBJ whole genome shotgun (WGS) entry which is preliminary data.</text>
</comment>
<sequence length="935" mass="101208">MSINLKTLIGKLNDTCRSSAERAANLCMARGHYEVDLEHLFLALLEQPKSDLALIAQRCGVKPESLRQDLEREIGNFKNGNTRTPVFSPHLPTLFEHAWLIASLDSQTTRIRSGHLLLAMLTEPDLSQLAYRGSAQFARIKRDELKHNFAKLTEGSQEAGDVRFADAGNTDSSAEGDAADNADAAKNGLSKTPALDQFTTNLTQRARDGHVDPVIGRDAEIRQIVDILMRRRQNNPILTGEAGVGKTAVVEGLALRIAEKDVPQVLQGVELHTLDMGLLQAGASVKGEFENRLKNVIDEVKKSPHPIVLFIDEAHTMIGAGGQAGQNDAANLLKPALARGELRTIAATTWGEYKKYFEKDAALARRFQVVKVEEPTEVLCAAMLRGMVPLMEKHFGIRVMDEAITEAVRLSHRYISGRQLPDKAVSVLDTACAKVALGQSATPAIIEETTRHLERLEVELAALNRETAGGAKHGERLAELAEQQVQARQVLADNEKRLKQETEIAQKIQALRAGLEADAAAAQNADKGNADATSDASDAGGADAEGDVAVAAPPKTTKGKAAKAKAGSSALSPKLAELDLLLAELRALQGETPMVPLQVDGTVVAEIVSAWTGVPLGRMVKDEIRVVRSLSPLLGERVIGQDHALDAVAQRVRTASAKLEDPNKPRGVFMFVGPSGTGKTETALALADILYGGERKLITINMSEYQEAHSVSGLKGSPPGYVGYGEGGVLTEAVRRNPYSVVLLDEVEKAHPDVLEMFFQVFDKGMMDDAEGREIDFRNTLIILTSNIGSPQIMQAALNKPAEEIPAAAELADALRPVMLKSFKPAFLGRLKVVPYYPIADETLVRIIELKLGRIRDRIRANHKAAFEWDEGLVEAVLARCTEVDSGARNVDHILNGTLLPEIAESVLARMAEGGRIEKIKVTAGKNGAFKYKIN</sequence>
<evidence type="ECO:0000313" key="10">
    <source>
        <dbReference type="EMBL" id="RNF82392.1"/>
    </source>
</evidence>
<evidence type="ECO:0000256" key="8">
    <source>
        <dbReference type="SAM" id="MobiDB-lite"/>
    </source>
</evidence>
<dbReference type="InterPro" id="IPR017729">
    <property type="entry name" value="ATPase_T6SS_ClpV1"/>
</dbReference>
<feature type="domain" description="Clp R" evidence="9">
    <location>
        <begin position="9"/>
        <end position="155"/>
    </location>
</feature>
<dbReference type="NCBIfam" id="TIGR03345">
    <property type="entry name" value="VI_ClpV1"/>
    <property type="match status" value="1"/>
</dbReference>
<organism evidence="10 11">
    <name type="scientific">Montanilutibacter psychrotolerans</name>
    <dbReference type="NCBI Taxonomy" id="1327343"/>
    <lineage>
        <taxon>Bacteria</taxon>
        <taxon>Pseudomonadati</taxon>
        <taxon>Pseudomonadota</taxon>
        <taxon>Gammaproteobacteria</taxon>
        <taxon>Lysobacterales</taxon>
        <taxon>Lysobacteraceae</taxon>
        <taxon>Montanilutibacter</taxon>
    </lineage>
</organism>
<dbReference type="InterPro" id="IPR003959">
    <property type="entry name" value="ATPase_AAA_core"/>
</dbReference>
<gene>
    <name evidence="10" type="primary">tssH</name>
    <name evidence="10" type="ORF">EER27_14680</name>
</gene>
<reference evidence="10 11" key="1">
    <citation type="submission" date="2018-11" db="EMBL/GenBank/DDBJ databases">
        <title>Lysobacter cryohumiis sp. nov., isolated from soil in the Tianshan Mountains, Xinjiang, China.</title>
        <authorList>
            <person name="Luo Y."/>
            <person name="Sheng H."/>
        </authorList>
    </citation>
    <scope>NUCLEOTIDE SEQUENCE [LARGE SCALE GENOMIC DNA]</scope>
    <source>
        <strain evidence="10 11">ZS60</strain>
    </source>
</reference>
<proteinExistence type="inferred from homology"/>
<dbReference type="Pfam" id="PF00004">
    <property type="entry name" value="AAA"/>
    <property type="match status" value="1"/>
</dbReference>
<evidence type="ECO:0000256" key="2">
    <source>
        <dbReference type="ARBA" id="ARBA00022737"/>
    </source>
</evidence>
<evidence type="ECO:0000256" key="4">
    <source>
        <dbReference type="ARBA" id="ARBA00022840"/>
    </source>
</evidence>
<evidence type="ECO:0000256" key="7">
    <source>
        <dbReference type="SAM" id="Coils"/>
    </source>
</evidence>
<dbReference type="GO" id="GO:0016887">
    <property type="term" value="F:ATP hydrolysis activity"/>
    <property type="evidence" value="ECO:0007669"/>
    <property type="project" value="InterPro"/>
</dbReference>
<dbReference type="FunFam" id="3.40.50.300:FF:000025">
    <property type="entry name" value="ATP-dependent Clp protease subunit"/>
    <property type="match status" value="1"/>
</dbReference>
<evidence type="ECO:0000256" key="6">
    <source>
        <dbReference type="PROSITE-ProRule" id="PRU01251"/>
    </source>
</evidence>
<dbReference type="PANTHER" id="PTHR11638">
    <property type="entry name" value="ATP-DEPENDENT CLP PROTEASE"/>
    <property type="match status" value="1"/>
</dbReference>
<protein>
    <submittedName>
        <fullName evidence="10">Type VI secretion system ATPase TssH</fullName>
    </submittedName>
</protein>
<dbReference type="Pfam" id="PF02861">
    <property type="entry name" value="Clp_N"/>
    <property type="match status" value="1"/>
</dbReference>
<dbReference type="RefSeq" id="WP_123088888.1">
    <property type="nucleotide sequence ID" value="NZ_RIBS01000008.1"/>
</dbReference>
<dbReference type="Gene3D" id="1.10.1780.10">
    <property type="entry name" value="Clp, N-terminal domain"/>
    <property type="match status" value="1"/>
</dbReference>
<feature type="region of interest" description="Disordered" evidence="8">
    <location>
        <begin position="160"/>
        <end position="191"/>
    </location>
</feature>
<dbReference type="GO" id="GO:0034605">
    <property type="term" value="P:cellular response to heat"/>
    <property type="evidence" value="ECO:0007669"/>
    <property type="project" value="TreeGrafter"/>
</dbReference>
<evidence type="ECO:0000256" key="5">
    <source>
        <dbReference type="ARBA" id="ARBA00023186"/>
    </source>
</evidence>
<dbReference type="InterPro" id="IPR027417">
    <property type="entry name" value="P-loop_NTPase"/>
</dbReference>
<evidence type="ECO:0000259" key="9">
    <source>
        <dbReference type="PROSITE" id="PS51903"/>
    </source>
</evidence>
<dbReference type="EMBL" id="RIBS01000008">
    <property type="protein sequence ID" value="RNF82392.1"/>
    <property type="molecule type" value="Genomic_DNA"/>
</dbReference>
<dbReference type="CDD" id="cd00009">
    <property type="entry name" value="AAA"/>
    <property type="match status" value="1"/>
</dbReference>
<dbReference type="AlphaFoldDB" id="A0A3M8SUI9"/>
<dbReference type="InterPro" id="IPR004176">
    <property type="entry name" value="Clp_R_N"/>
</dbReference>
<keyword evidence="7" id="KW-0175">Coiled coil</keyword>
<dbReference type="Pfam" id="PF17871">
    <property type="entry name" value="AAA_lid_9"/>
    <property type="match status" value="1"/>
</dbReference>
<dbReference type="PRINTS" id="PR00300">
    <property type="entry name" value="CLPPROTEASEA"/>
</dbReference>
<dbReference type="Pfam" id="PF07724">
    <property type="entry name" value="AAA_2"/>
    <property type="match status" value="1"/>
</dbReference>
<dbReference type="Gene3D" id="3.40.50.300">
    <property type="entry name" value="P-loop containing nucleotide triphosphate hydrolases"/>
    <property type="match status" value="3"/>
</dbReference>
<dbReference type="InterPro" id="IPR019489">
    <property type="entry name" value="Clp_ATPase_C"/>
</dbReference>
<evidence type="ECO:0000256" key="1">
    <source>
        <dbReference type="ARBA" id="ARBA00008675"/>
    </source>
</evidence>
<dbReference type="Pfam" id="PF10431">
    <property type="entry name" value="ClpB_D2-small"/>
    <property type="match status" value="1"/>
</dbReference>
<feature type="compositionally biased region" description="Low complexity" evidence="8">
    <location>
        <begin position="171"/>
        <end position="185"/>
    </location>
</feature>
<comment type="similarity">
    <text evidence="1">Belongs to the ClpA/ClpB family.</text>
</comment>
<keyword evidence="2 6" id="KW-0677">Repeat</keyword>